<dbReference type="GO" id="GO:0017172">
    <property type="term" value="F:cysteine dioxygenase activity"/>
    <property type="evidence" value="ECO:0007669"/>
    <property type="project" value="UniProtKB-EC"/>
</dbReference>
<comment type="similarity">
    <text evidence="2">Belongs to the cysteine dioxygenase family.</text>
</comment>
<evidence type="ECO:0000256" key="6">
    <source>
        <dbReference type="ARBA" id="ARBA00023004"/>
    </source>
</evidence>
<evidence type="ECO:0000256" key="5">
    <source>
        <dbReference type="ARBA" id="ARBA00023002"/>
    </source>
</evidence>
<reference evidence="9" key="2">
    <citation type="journal article" date="2008" name="Nucleic Acids Res.">
        <title>The rice annotation project database (RAP-DB): 2008 update.</title>
        <authorList>
            <consortium name="The rice annotation project (RAP)"/>
        </authorList>
    </citation>
    <scope>GENOME REANNOTATION</scope>
    <source>
        <strain evidence="9">cv. Nipponbare</strain>
    </source>
</reference>
<dbReference type="EC" id="1.13.11.20" evidence="3"/>
<organism evidence="8 9">
    <name type="scientific">Oryza sativa subsp. japonica</name>
    <name type="common">Rice</name>
    <dbReference type="NCBI Taxonomy" id="39947"/>
    <lineage>
        <taxon>Eukaryota</taxon>
        <taxon>Viridiplantae</taxon>
        <taxon>Streptophyta</taxon>
        <taxon>Embryophyta</taxon>
        <taxon>Tracheophyta</taxon>
        <taxon>Spermatophyta</taxon>
        <taxon>Magnoliopsida</taxon>
        <taxon>Liliopsida</taxon>
        <taxon>Poales</taxon>
        <taxon>Poaceae</taxon>
        <taxon>BOP clade</taxon>
        <taxon>Oryzoideae</taxon>
        <taxon>Oryzeae</taxon>
        <taxon>Oryzinae</taxon>
        <taxon>Oryza</taxon>
        <taxon>Oryza sativa</taxon>
    </lineage>
</organism>
<accession>Q7XLW5</accession>
<dbReference type="Pfam" id="PF03578">
    <property type="entry name" value="HGWP"/>
    <property type="match status" value="26"/>
</dbReference>
<keyword evidence="4" id="KW-0479">Metal-binding</keyword>
<protein>
    <recommendedName>
        <fullName evidence="3">cysteine dioxygenase</fullName>
        <ecNumber evidence="3">1.13.11.20</ecNumber>
    </recommendedName>
</protein>
<evidence type="ECO:0000313" key="9">
    <source>
        <dbReference type="Proteomes" id="UP000000763"/>
    </source>
</evidence>
<evidence type="ECO:0000256" key="7">
    <source>
        <dbReference type="ARBA" id="ARBA00024284"/>
    </source>
</evidence>
<dbReference type="PANTHER" id="PTHR22966">
    <property type="entry name" value="2-AMINOETHANETHIOL DIOXYGENASE"/>
    <property type="match status" value="1"/>
</dbReference>
<evidence type="ECO:0000256" key="2">
    <source>
        <dbReference type="ARBA" id="ARBA00006622"/>
    </source>
</evidence>
<dbReference type="Proteomes" id="UP000000763">
    <property type="component" value="Chromosome 4"/>
</dbReference>
<comment type="catalytic activity">
    <reaction evidence="7">
        <text>L-cysteine + O2 = 3-sulfino-L-alanine + H(+)</text>
        <dbReference type="Rhea" id="RHEA:20441"/>
        <dbReference type="ChEBI" id="CHEBI:15378"/>
        <dbReference type="ChEBI" id="CHEBI:15379"/>
        <dbReference type="ChEBI" id="CHEBI:35235"/>
        <dbReference type="ChEBI" id="CHEBI:61085"/>
        <dbReference type="EC" id="1.13.11.20"/>
    </reaction>
    <physiologicalReaction direction="left-to-right" evidence="7">
        <dbReference type="Rhea" id="RHEA:20442"/>
    </physiologicalReaction>
</comment>
<evidence type="ECO:0000313" key="8">
    <source>
        <dbReference type="EMBL" id="CAE04908.2"/>
    </source>
</evidence>
<gene>
    <name evidence="8" type="primary">OSJNBa0082E08.5</name>
</gene>
<evidence type="ECO:0000256" key="4">
    <source>
        <dbReference type="ARBA" id="ARBA00022723"/>
    </source>
</evidence>
<dbReference type="InterPro" id="IPR012864">
    <property type="entry name" value="PCO/ADO"/>
</dbReference>
<evidence type="ECO:0000256" key="3">
    <source>
        <dbReference type="ARBA" id="ARBA00013133"/>
    </source>
</evidence>
<name>Q7XLW5_ORYSJ</name>
<sequence>MPPLPPSGASAYTAGLLCRRCWASTTSPPACLRRRRLVSSPIRSVGHTTVDGHRHLHRRPASVAADWCHRLYGWSVTPPFMGVHVFTDRLAFVDWIQIQICIKGIHGFKHISYAPGMDQSEHHHRLASTAADWRFRLHGWPIMPPMLGVYVFTDRLAFAAADWCVRLHGWPIMPPLLGVYVFTDRLAFAAADWCVRLHGLAYYAAVVGRLRLHRPACLRRCRLWCPLHGSYGCRCGRLRLHRPAASSAADWCFRLHGWPITPPLLGVYVFTDGRLVRRRLVSSPIRLVFPSARLAYYATVVGRLRLHRPAASSAADWCFRLHGWPIMPPLLGVYVFTDRLAFAAADWCFRLHGWPLCRRCWASTSSPTGRLVGRRLVFPPARLAYYASVVGRLRLHRPAASSAADWCLRLYGWLVTPPLLGVYVITDRLAFVAADWCLRLHGWPIMPPLLGVYVFTDRPPRPPPTGVSACTAGLLCRRCWASTSSPTGLPSPPLTGVSACTAGLYAAVVGRLRLHRPACLRRCRLVFPPARLAFMLPLLGVYVFTDRPPRRPPTGVSACTAGLLCHRCWASTSSPTGRSSAADWCLRLYGWLVTPPLLGVYVFTDRLAFVAADWCLRLHGWPIMPPLLGVYVFTDRPPRPPPTGVSACTAGLYAAVVGRLRLHRPAASSAADWCFRLHGWPITPPLLGVYVFTDWPPRPPPIGVFAYTVGWSHHRCWASTSSPTGLPSSPPTGVSACTAGLYAAVVGRLRLHRPAASSAADWCFRLHGWPIMPPLWGVYVFTDRAAFVRRRTGVSACTAGLLYRRCWASTSSPTGLPSPPLTGVSGCTAGINAAAVGRLRLHRPACLRRCRLVFAACTAGLYAAVVGRLRLHRPAASSAADWCFRLHGWPIMPPLLGVYVFTDRPPRPPPIGVFAYTVGWIQIQICIKGIHGFKHISYAPGMDQSEHHHRLASTAADWRFRLHGWPIMPPLLGVYVFTDRLAFAAADWCVRLHGWPIMPPLLGVYVFTDRLAFAAADWCVRLHGWPIMPPLLGVYVFTDRPAFAAADWCFRLHGWPLCCRCWASTSSPTGRLVSRRLVFPPARLAYYATVVGRLRLHRPAASSAADWCLRLYGWLVTPPLLGVYVFTDRPAFAAADWCLRLHGWPLCCRCWASTSSPTGRLVGRRLVFPPARLAYYATVVGRLRLHRPAASSAADWCFRLHGWPIMPPLLGVYVFTDRLAFAAADWCFRTARLALYAAVCWASTSSPTGTAFAAADWCFRLHGWHFMLPVVSLGPGSTSSPTGRLVGRQTGVSACTAGLLRHALLGVYVFTDRPAFAAADWCFRLHGWPLCCQLLGVYVFTDRPPRRPPTGVSACTAGLLRHRCWASTSSPTGLPSPLPTGVSACTAGLYAAVVGRLRLHRPAASSVADWCFRLHGWPIMPPLLGVYVFTDRLAFVAADWCLRLHDWPIMPPLLGVYVFTDRPPRPPPTGVSACTAGLLCHRCWASTSSPTGRLVSRRLVFPPARLAYYATVVGRLRLHRRAASSAADWCFRLHGWPIMPPLLGVYVFTDRPPRPPPTGVSACTAGLLCHRCWASTSSPTGRLVRRRLVFPPARLAYYATVVGRLRLHRPAAASAADWCHRLHGWPVITPTDAIFFTAGYIAVTTNRHQYLQHKLPTFAMAAD</sequence>
<keyword evidence="5" id="KW-0560">Oxidoreductase</keyword>
<dbReference type="PANTHER" id="PTHR22966:SF29">
    <property type="entry name" value="PLANT CYSTEINE OXIDASE 3"/>
    <property type="match status" value="1"/>
</dbReference>
<proteinExistence type="inferred from homology"/>
<dbReference type="InterPro" id="IPR005213">
    <property type="entry name" value="HGWP_repeat"/>
</dbReference>
<dbReference type="EMBL" id="AL731608">
    <property type="protein sequence ID" value="CAE04908.2"/>
    <property type="molecule type" value="Genomic_DNA"/>
</dbReference>
<keyword evidence="6" id="KW-0408">Iron</keyword>
<reference evidence="9" key="1">
    <citation type="journal article" date="2005" name="Nature">
        <title>The map-based sequence of the rice genome.</title>
        <authorList>
            <consortium name="International rice genome sequencing project (IRGSP)"/>
            <person name="Matsumoto T."/>
            <person name="Wu J."/>
            <person name="Kanamori H."/>
            <person name="Katayose Y."/>
            <person name="Fujisawa M."/>
            <person name="Namiki N."/>
            <person name="Mizuno H."/>
            <person name="Yamamoto K."/>
            <person name="Antonio B.A."/>
            <person name="Baba T."/>
            <person name="Sakata K."/>
            <person name="Nagamura Y."/>
            <person name="Aoki H."/>
            <person name="Arikawa K."/>
            <person name="Arita K."/>
            <person name="Bito T."/>
            <person name="Chiden Y."/>
            <person name="Fujitsuka N."/>
            <person name="Fukunaka R."/>
            <person name="Hamada M."/>
            <person name="Harada C."/>
            <person name="Hayashi A."/>
            <person name="Hijishita S."/>
            <person name="Honda M."/>
            <person name="Hosokawa S."/>
            <person name="Ichikawa Y."/>
            <person name="Idonuma A."/>
            <person name="Iijima M."/>
            <person name="Ikeda M."/>
            <person name="Ikeno M."/>
            <person name="Ito K."/>
            <person name="Ito S."/>
            <person name="Ito T."/>
            <person name="Ito Y."/>
            <person name="Ito Y."/>
            <person name="Iwabuchi A."/>
            <person name="Kamiya K."/>
            <person name="Karasawa W."/>
            <person name="Kurita K."/>
            <person name="Katagiri S."/>
            <person name="Kikuta A."/>
            <person name="Kobayashi H."/>
            <person name="Kobayashi N."/>
            <person name="Machita K."/>
            <person name="Maehara T."/>
            <person name="Masukawa M."/>
            <person name="Mizubayashi T."/>
            <person name="Mukai Y."/>
            <person name="Nagasaki H."/>
            <person name="Nagata Y."/>
            <person name="Naito S."/>
            <person name="Nakashima M."/>
            <person name="Nakama Y."/>
            <person name="Nakamichi Y."/>
            <person name="Nakamura M."/>
            <person name="Meguro A."/>
            <person name="Negishi M."/>
            <person name="Ohta I."/>
            <person name="Ohta T."/>
            <person name="Okamoto M."/>
            <person name="Ono N."/>
            <person name="Saji S."/>
            <person name="Sakaguchi M."/>
            <person name="Sakai K."/>
            <person name="Shibata M."/>
            <person name="Shimokawa T."/>
            <person name="Song J."/>
            <person name="Takazaki Y."/>
            <person name="Terasawa K."/>
            <person name="Tsugane M."/>
            <person name="Tsuji K."/>
            <person name="Ueda S."/>
            <person name="Waki K."/>
            <person name="Yamagata H."/>
            <person name="Yamamoto M."/>
            <person name="Yamamoto S."/>
            <person name="Yamane H."/>
            <person name="Yoshiki S."/>
            <person name="Yoshihara R."/>
            <person name="Yukawa K."/>
            <person name="Zhong H."/>
            <person name="Yano M."/>
            <person name="Yuan Q."/>
            <person name="Ouyang S."/>
            <person name="Liu J."/>
            <person name="Jones K.M."/>
            <person name="Gansberger K."/>
            <person name="Moffat K."/>
            <person name="Hill J."/>
            <person name="Bera J."/>
            <person name="Fadrosh D."/>
            <person name="Jin S."/>
            <person name="Johri S."/>
            <person name="Kim M."/>
            <person name="Overton L."/>
            <person name="Reardon M."/>
            <person name="Tsitrin T."/>
            <person name="Vuong H."/>
            <person name="Weaver B."/>
            <person name="Ciecko A."/>
            <person name="Tallon L."/>
            <person name="Jackson J."/>
            <person name="Pai G."/>
            <person name="Aken S.V."/>
            <person name="Utterback T."/>
            <person name="Reidmuller S."/>
            <person name="Feldblyum T."/>
            <person name="Hsiao J."/>
            <person name="Zismann V."/>
            <person name="Iobst S."/>
            <person name="de Vazeille A.R."/>
            <person name="Buell C.R."/>
            <person name="Ying K."/>
            <person name="Li Y."/>
            <person name="Lu T."/>
            <person name="Huang Y."/>
            <person name="Zhao Q."/>
            <person name="Feng Q."/>
            <person name="Zhang L."/>
            <person name="Zhu J."/>
            <person name="Weng Q."/>
            <person name="Mu J."/>
            <person name="Lu Y."/>
            <person name="Fan D."/>
            <person name="Liu Y."/>
            <person name="Guan J."/>
            <person name="Zhang Y."/>
            <person name="Yu S."/>
            <person name="Liu X."/>
            <person name="Zhang Y."/>
            <person name="Hong G."/>
            <person name="Han B."/>
            <person name="Choisne N."/>
            <person name="Demange N."/>
            <person name="Orjeda G."/>
            <person name="Samain S."/>
            <person name="Cattolico L."/>
            <person name="Pelletier E."/>
            <person name="Couloux A."/>
            <person name="Segurens B."/>
            <person name="Wincker P."/>
            <person name="D'Hont A."/>
            <person name="Scarpelli C."/>
            <person name="Weissenbach J."/>
            <person name="Salanoubat M."/>
            <person name="Quetier F."/>
            <person name="Yu Y."/>
            <person name="Kim H.R."/>
            <person name="Rambo T."/>
            <person name="Currie J."/>
            <person name="Collura K."/>
            <person name="Luo M."/>
            <person name="Yang T."/>
            <person name="Ammiraju J.S.S."/>
            <person name="Engler F."/>
            <person name="Soderlund C."/>
            <person name="Wing R.A."/>
            <person name="Palmer L.E."/>
            <person name="de la Bastide M."/>
            <person name="Spiegel L."/>
            <person name="Nascimento L."/>
            <person name="Zutavern T."/>
            <person name="O'Shaughnessy A."/>
            <person name="Dike S."/>
            <person name="Dedhia N."/>
            <person name="Preston R."/>
            <person name="Balija V."/>
            <person name="McCombie W.R."/>
            <person name="Chow T."/>
            <person name="Chen H."/>
            <person name="Chung M."/>
            <person name="Chen C."/>
            <person name="Shaw J."/>
            <person name="Wu H."/>
            <person name="Hsiao K."/>
            <person name="Chao Y."/>
            <person name="Chu M."/>
            <person name="Cheng C."/>
            <person name="Hour A."/>
            <person name="Lee P."/>
            <person name="Lin S."/>
            <person name="Lin Y."/>
            <person name="Liou J."/>
            <person name="Liu S."/>
            <person name="Hsing Y."/>
            <person name="Raghuvanshi S."/>
            <person name="Mohanty A."/>
            <person name="Bharti A.K."/>
            <person name="Gaur A."/>
            <person name="Gupta V."/>
            <person name="Kumar D."/>
            <person name="Ravi V."/>
            <person name="Vij S."/>
            <person name="Kapur A."/>
            <person name="Khurana P."/>
            <person name="Khurana P."/>
            <person name="Khurana J.P."/>
            <person name="Tyagi A.K."/>
            <person name="Gaikwad K."/>
            <person name="Singh A."/>
            <person name="Dalal V."/>
            <person name="Srivastava S."/>
            <person name="Dixit A."/>
            <person name="Pal A.K."/>
            <person name="Ghazi I.A."/>
            <person name="Yadav M."/>
            <person name="Pandit A."/>
            <person name="Bhargava A."/>
            <person name="Sureshbabu K."/>
            <person name="Batra K."/>
            <person name="Sharma T.R."/>
            <person name="Mohapatra T."/>
            <person name="Singh N.K."/>
            <person name="Messing J."/>
            <person name="Nelson A.B."/>
            <person name="Fuks G."/>
            <person name="Kavchok S."/>
            <person name="Keizer G."/>
            <person name="Linton E."/>
            <person name="Llaca V."/>
            <person name="Song R."/>
            <person name="Tanyolac B."/>
            <person name="Young S."/>
            <person name="Ho-Il K."/>
            <person name="Hahn J.H."/>
            <person name="Sangsakoo G."/>
            <person name="Vanavichit A."/>
            <person name="de Mattos Luiz.A.T."/>
            <person name="Zimmer P.D."/>
            <person name="Malone G."/>
            <person name="Dellagostin O."/>
            <person name="de Oliveira A.C."/>
            <person name="Bevan M."/>
            <person name="Bancroft I."/>
            <person name="Minx P."/>
            <person name="Cordum H."/>
            <person name="Wilson R."/>
            <person name="Cheng Z."/>
            <person name="Jin W."/>
            <person name="Jiang J."/>
            <person name="Leong S.A."/>
            <person name="Iwama H."/>
            <person name="Gojobori T."/>
            <person name="Itoh T."/>
            <person name="Niimura Y."/>
            <person name="Fujii Y."/>
            <person name="Habara T."/>
            <person name="Sakai H."/>
            <person name="Sato Y."/>
            <person name="Wilson G."/>
            <person name="Kumar K."/>
            <person name="McCouch S."/>
            <person name="Juretic N."/>
            <person name="Hoen D."/>
            <person name="Wright S."/>
            <person name="Bruskiewich R."/>
            <person name="Bureau T."/>
            <person name="Miyao A."/>
            <person name="Hirochika H."/>
            <person name="Nishikawa T."/>
            <person name="Kadowaki K."/>
            <person name="Sugiura M."/>
            <person name="Burr B."/>
            <person name="Sasaki T."/>
        </authorList>
    </citation>
    <scope>NUCLEOTIDE SEQUENCE [LARGE SCALE GENOMIC DNA]</scope>
    <source>
        <strain evidence="9">cv. Nipponbare</strain>
    </source>
</reference>
<evidence type="ECO:0000256" key="1">
    <source>
        <dbReference type="ARBA" id="ARBA00001954"/>
    </source>
</evidence>
<dbReference type="GO" id="GO:0046872">
    <property type="term" value="F:metal ion binding"/>
    <property type="evidence" value="ECO:0007669"/>
    <property type="project" value="UniProtKB-KW"/>
</dbReference>
<comment type="cofactor">
    <cofactor evidence="1">
        <name>Fe(2+)</name>
        <dbReference type="ChEBI" id="CHEBI:29033"/>
    </cofactor>
</comment>